<name>A0A8H7VKH8_9FUNG</name>
<dbReference type="GO" id="GO:0004650">
    <property type="term" value="F:polygalacturonase activity"/>
    <property type="evidence" value="ECO:0007669"/>
    <property type="project" value="InterPro"/>
</dbReference>
<organism evidence="11 12">
    <name type="scientific">Circinella minor</name>
    <dbReference type="NCBI Taxonomy" id="1195481"/>
    <lineage>
        <taxon>Eukaryota</taxon>
        <taxon>Fungi</taxon>
        <taxon>Fungi incertae sedis</taxon>
        <taxon>Mucoromycota</taxon>
        <taxon>Mucoromycotina</taxon>
        <taxon>Mucoromycetes</taxon>
        <taxon>Mucorales</taxon>
        <taxon>Lichtheimiaceae</taxon>
        <taxon>Circinella</taxon>
    </lineage>
</organism>
<evidence type="ECO:0000256" key="4">
    <source>
        <dbReference type="ARBA" id="ARBA00022729"/>
    </source>
</evidence>
<accession>A0A8H7VKH8</accession>
<keyword evidence="3" id="KW-0964">Secreted</keyword>
<sequence>METWVILNGGKAWALQLDGTIYRTGTEGAIQGNGYEFHADNDNLNGPRILRLTMVDHFSVHDITLTDSPSFHFSVDTCGDHGGLDGIDVWGENIWIHDVIVTNKDERVTIKNPSHNMLIENIYCSWSGDSAFGSLAGGTNISDITYRNVYTTRSNQMMMIKSNGGDGKVSNVLLENFIGHSNAYSLNIDQYWSSMKTTMGDGVQLVNFTITNWRGTCENGAQRGPIKVLCADGAPCTDITIDNFEMWTDNTSTPTAYEKVTATVTIPPKNYPTMAEDIDDSFSFTVPIPIPSIPASFFPDVPPISSLAGSGTATTKKKIVAAVQSVSVDTTTTTIVTTTTTHN</sequence>
<evidence type="ECO:0000256" key="9">
    <source>
        <dbReference type="ARBA" id="ARBA00023316"/>
    </source>
</evidence>
<dbReference type="PANTHER" id="PTHR31736">
    <property type="match status" value="1"/>
</dbReference>
<keyword evidence="8 10" id="KW-0326">Glycosidase</keyword>
<proteinExistence type="inferred from homology"/>
<dbReference type="InterPro" id="IPR012334">
    <property type="entry name" value="Pectin_lyas_fold"/>
</dbReference>
<evidence type="ECO:0000256" key="7">
    <source>
        <dbReference type="ARBA" id="ARBA00023180"/>
    </source>
</evidence>
<dbReference type="InterPro" id="IPR000743">
    <property type="entry name" value="Glyco_hydro_28"/>
</dbReference>
<keyword evidence="4" id="KW-0732">Signal</keyword>
<evidence type="ECO:0000313" key="11">
    <source>
        <dbReference type="EMBL" id="KAG2217929.1"/>
    </source>
</evidence>
<evidence type="ECO:0000256" key="6">
    <source>
        <dbReference type="ARBA" id="ARBA00023157"/>
    </source>
</evidence>
<evidence type="ECO:0000256" key="10">
    <source>
        <dbReference type="RuleBase" id="RU361169"/>
    </source>
</evidence>
<dbReference type="PANTHER" id="PTHR31736:SF19">
    <property type="entry name" value="PECTIN LYASE SUPERFAMILY PROTEIN-RELATED"/>
    <property type="match status" value="1"/>
</dbReference>
<evidence type="ECO:0008006" key="13">
    <source>
        <dbReference type="Google" id="ProtNLM"/>
    </source>
</evidence>
<keyword evidence="7" id="KW-0325">Glycoprotein</keyword>
<dbReference type="OrthoDB" id="2268901at2759"/>
<dbReference type="GO" id="GO:0005576">
    <property type="term" value="C:extracellular region"/>
    <property type="evidence" value="ECO:0007669"/>
    <property type="project" value="UniProtKB-SubCell"/>
</dbReference>
<evidence type="ECO:0000313" key="12">
    <source>
        <dbReference type="Proteomes" id="UP000646827"/>
    </source>
</evidence>
<dbReference type="AlphaFoldDB" id="A0A8H7VKH8"/>
<evidence type="ECO:0000256" key="3">
    <source>
        <dbReference type="ARBA" id="ARBA00022525"/>
    </source>
</evidence>
<evidence type="ECO:0000256" key="5">
    <source>
        <dbReference type="ARBA" id="ARBA00022801"/>
    </source>
</evidence>
<evidence type="ECO:0000256" key="1">
    <source>
        <dbReference type="ARBA" id="ARBA00004613"/>
    </source>
</evidence>
<dbReference type="EMBL" id="JAEPRB010000263">
    <property type="protein sequence ID" value="KAG2217929.1"/>
    <property type="molecule type" value="Genomic_DNA"/>
</dbReference>
<evidence type="ECO:0000256" key="8">
    <source>
        <dbReference type="ARBA" id="ARBA00023295"/>
    </source>
</evidence>
<protein>
    <recommendedName>
        <fullName evidence="13">Glycoside hydrolase family 28 protein</fullName>
    </recommendedName>
</protein>
<dbReference type="InterPro" id="IPR011050">
    <property type="entry name" value="Pectin_lyase_fold/virulence"/>
</dbReference>
<keyword evidence="5 10" id="KW-0378">Hydrolase</keyword>
<reference evidence="11 12" key="1">
    <citation type="submission" date="2020-12" db="EMBL/GenBank/DDBJ databases">
        <title>Metabolic potential, ecology and presence of endohyphal bacteria is reflected in genomic diversity of Mucoromycotina.</title>
        <authorList>
            <person name="Muszewska A."/>
            <person name="Okrasinska A."/>
            <person name="Steczkiewicz K."/>
            <person name="Drgas O."/>
            <person name="Orlowska M."/>
            <person name="Perlinska-Lenart U."/>
            <person name="Aleksandrzak-Piekarczyk T."/>
            <person name="Szatraj K."/>
            <person name="Zielenkiewicz U."/>
            <person name="Pilsyk S."/>
            <person name="Malc E."/>
            <person name="Mieczkowski P."/>
            <person name="Kruszewska J.S."/>
            <person name="Biernat P."/>
            <person name="Pawlowska J."/>
        </authorList>
    </citation>
    <scope>NUCLEOTIDE SEQUENCE [LARGE SCALE GENOMIC DNA]</scope>
    <source>
        <strain evidence="11 12">CBS 142.35</strain>
    </source>
</reference>
<gene>
    <name evidence="11" type="ORF">INT45_012592</name>
</gene>
<dbReference type="GO" id="GO:0005975">
    <property type="term" value="P:carbohydrate metabolic process"/>
    <property type="evidence" value="ECO:0007669"/>
    <property type="project" value="InterPro"/>
</dbReference>
<keyword evidence="12" id="KW-1185">Reference proteome</keyword>
<keyword evidence="9" id="KW-0961">Cell wall biogenesis/degradation</keyword>
<dbReference type="Gene3D" id="2.160.20.10">
    <property type="entry name" value="Single-stranded right-handed beta-helix, Pectin lyase-like"/>
    <property type="match status" value="1"/>
</dbReference>
<dbReference type="Proteomes" id="UP000646827">
    <property type="component" value="Unassembled WGS sequence"/>
</dbReference>
<dbReference type="GO" id="GO:0046576">
    <property type="term" value="F:rhamnogalacturonan alpha-L-rhamnopyranosyl-(1-&gt;4)-alpha-D-galactopyranosyluronide lyase activity"/>
    <property type="evidence" value="ECO:0007669"/>
    <property type="project" value="UniProtKB-ARBA"/>
</dbReference>
<comment type="subcellular location">
    <subcellularLocation>
        <location evidence="1">Secreted</location>
    </subcellularLocation>
</comment>
<dbReference type="GO" id="GO:0071555">
    <property type="term" value="P:cell wall organization"/>
    <property type="evidence" value="ECO:0007669"/>
    <property type="project" value="UniProtKB-KW"/>
</dbReference>
<keyword evidence="6" id="KW-1015">Disulfide bond</keyword>
<comment type="similarity">
    <text evidence="2 10">Belongs to the glycosyl hydrolase 28 family.</text>
</comment>
<evidence type="ECO:0000256" key="2">
    <source>
        <dbReference type="ARBA" id="ARBA00008834"/>
    </source>
</evidence>
<dbReference type="SUPFAM" id="SSF51126">
    <property type="entry name" value="Pectin lyase-like"/>
    <property type="match status" value="1"/>
</dbReference>
<dbReference type="Pfam" id="PF00295">
    <property type="entry name" value="Glyco_hydro_28"/>
    <property type="match status" value="1"/>
</dbReference>
<comment type="caution">
    <text evidence="11">The sequence shown here is derived from an EMBL/GenBank/DDBJ whole genome shotgun (WGS) entry which is preliminary data.</text>
</comment>